<dbReference type="EMBL" id="LN890555">
    <property type="protein sequence ID" value="CUS24551.1"/>
    <property type="molecule type" value="Genomic_DNA"/>
</dbReference>
<keyword evidence="2" id="KW-0378">Hydrolase</keyword>
<feature type="domain" description="Acyl-CoA thioesterase 2 C-terminal" evidence="3">
    <location>
        <begin position="236"/>
        <end position="326"/>
    </location>
</feature>
<organism evidence="5 6">
    <name type="scientific">Lachancea quebecensis</name>
    <dbReference type="NCBI Taxonomy" id="1654605"/>
    <lineage>
        <taxon>Eukaryota</taxon>
        <taxon>Fungi</taxon>
        <taxon>Dikarya</taxon>
        <taxon>Ascomycota</taxon>
        <taxon>Saccharomycotina</taxon>
        <taxon>Saccharomycetes</taxon>
        <taxon>Saccharomycetales</taxon>
        <taxon>Saccharomycetaceae</taxon>
        <taxon>Lachancea</taxon>
    </lineage>
</organism>
<dbReference type="Gene3D" id="2.40.160.210">
    <property type="entry name" value="Acyl-CoA thioesterase, double hotdog domain"/>
    <property type="match status" value="1"/>
</dbReference>
<dbReference type="PANTHER" id="PTHR11066:SF34">
    <property type="entry name" value="ACYL-COENZYME A THIOESTERASE 8"/>
    <property type="match status" value="1"/>
</dbReference>
<dbReference type="GO" id="GO:0009062">
    <property type="term" value="P:fatty acid catabolic process"/>
    <property type="evidence" value="ECO:0007669"/>
    <property type="project" value="TreeGrafter"/>
</dbReference>
<evidence type="ECO:0000313" key="5">
    <source>
        <dbReference type="EMBL" id="CUS24551.1"/>
    </source>
</evidence>
<dbReference type="GO" id="GO:0005782">
    <property type="term" value="C:peroxisomal matrix"/>
    <property type="evidence" value="ECO:0007669"/>
    <property type="project" value="TreeGrafter"/>
</dbReference>
<dbReference type="InterPro" id="IPR029069">
    <property type="entry name" value="HotDog_dom_sf"/>
</dbReference>
<dbReference type="CDD" id="cd03445">
    <property type="entry name" value="Thioesterase_II_repeat2"/>
    <property type="match status" value="1"/>
</dbReference>
<dbReference type="InterPro" id="IPR042171">
    <property type="entry name" value="Acyl-CoA_hotdog"/>
</dbReference>
<evidence type="ECO:0000259" key="4">
    <source>
        <dbReference type="Pfam" id="PF13622"/>
    </source>
</evidence>
<dbReference type="InterPro" id="IPR025652">
    <property type="entry name" value="TesB_C"/>
</dbReference>
<dbReference type="AlphaFoldDB" id="A0A0P1KYP0"/>
<dbReference type="CDD" id="cd03444">
    <property type="entry name" value="Thioesterase_II_repeat1"/>
    <property type="match status" value="1"/>
</dbReference>
<keyword evidence="6" id="KW-1185">Reference proteome</keyword>
<dbReference type="InterPro" id="IPR003703">
    <property type="entry name" value="Acyl_CoA_thio"/>
</dbReference>
<sequence>MSSLKTLLRLTRISETKFVTPAAAPPPGGSGVFGGTLVAQSLWAAIQTAGQAFEPSSLHCYFVVRGDTSLRITYNVEVLRQGTNFVHRQVRAYQLDKLIFVASVLLHKTSAFEGPEDDFESARDVRHVTKIDGLYPFEDTVPADDLFRNQVLENIDRYSRLSRAWADPQFTHPFLERFTAGPVEYRFPRDVFNSAAYHEGPAEDHLDHLDYYQRVREPLGGAEDSGDLTSSSELGDPRFNYVAFAYLSDAYLLLTLPYFHQLPLYCSRFSVSLDHTIHFHQRPPVYDWMALRVTNPRSRRGRHLVDGDYFNAATKSLIASVRQEGLVVYDSPSDIRARF</sequence>
<dbReference type="Proteomes" id="UP000236544">
    <property type="component" value="Unassembled WGS sequence"/>
</dbReference>
<proteinExistence type="inferred from homology"/>
<dbReference type="Pfam" id="PF02551">
    <property type="entry name" value="Acyl_CoA_thio"/>
    <property type="match status" value="1"/>
</dbReference>
<protein>
    <submittedName>
        <fullName evidence="5">LAQU0S17e01486g1_1</fullName>
    </submittedName>
</protein>
<dbReference type="GO" id="GO:0006637">
    <property type="term" value="P:acyl-CoA metabolic process"/>
    <property type="evidence" value="ECO:0007669"/>
    <property type="project" value="InterPro"/>
</dbReference>
<dbReference type="GO" id="GO:0047617">
    <property type="term" value="F:fatty acyl-CoA hydrolase activity"/>
    <property type="evidence" value="ECO:0007669"/>
    <property type="project" value="InterPro"/>
</dbReference>
<evidence type="ECO:0000256" key="1">
    <source>
        <dbReference type="ARBA" id="ARBA00006538"/>
    </source>
</evidence>
<feature type="domain" description="Acyl-CoA thioesterase-like N-terminal HotDog" evidence="4">
    <location>
        <begin position="27"/>
        <end position="105"/>
    </location>
</feature>
<dbReference type="InterPro" id="IPR049449">
    <property type="entry name" value="TesB_ACOT8-like_N"/>
</dbReference>
<dbReference type="SUPFAM" id="SSF54637">
    <property type="entry name" value="Thioesterase/thiol ester dehydrase-isomerase"/>
    <property type="match status" value="2"/>
</dbReference>
<evidence type="ECO:0000313" key="6">
    <source>
        <dbReference type="Proteomes" id="UP000236544"/>
    </source>
</evidence>
<accession>A0A0P1KYP0</accession>
<dbReference type="Pfam" id="PF13622">
    <property type="entry name" value="4HBT_3"/>
    <property type="match status" value="1"/>
</dbReference>
<evidence type="ECO:0000256" key="2">
    <source>
        <dbReference type="ARBA" id="ARBA00022801"/>
    </source>
</evidence>
<evidence type="ECO:0000259" key="3">
    <source>
        <dbReference type="Pfam" id="PF02551"/>
    </source>
</evidence>
<dbReference type="PANTHER" id="PTHR11066">
    <property type="entry name" value="ACYL-COA THIOESTERASE"/>
    <property type="match status" value="1"/>
</dbReference>
<dbReference type="OrthoDB" id="68328at2759"/>
<comment type="similarity">
    <text evidence="1">Belongs to the C/M/P thioester hydrolase family.</text>
</comment>
<reference evidence="6" key="1">
    <citation type="submission" date="2015-10" db="EMBL/GenBank/DDBJ databases">
        <authorList>
            <person name="Devillers H."/>
        </authorList>
    </citation>
    <scope>NUCLEOTIDE SEQUENCE [LARGE SCALE GENOMIC DNA]</scope>
</reference>
<gene>
    <name evidence="5" type="ORF">LAQU0_S17e01486g</name>
</gene>
<name>A0A0P1KYP0_9SACH</name>